<dbReference type="PANTHER" id="PTHR33744:SF7">
    <property type="entry name" value="PUCR FAMILY TRANSCRIPTIONAL REGULATOR"/>
    <property type="match status" value="1"/>
</dbReference>
<organism evidence="5 6">
    <name type="scientific">Streptomyces venezuelae</name>
    <dbReference type="NCBI Taxonomy" id="54571"/>
    <lineage>
        <taxon>Bacteria</taxon>
        <taxon>Bacillati</taxon>
        <taxon>Actinomycetota</taxon>
        <taxon>Actinomycetes</taxon>
        <taxon>Kitasatosporales</taxon>
        <taxon>Streptomycetaceae</taxon>
        <taxon>Streptomyces</taxon>
    </lineage>
</organism>
<sequence length="445" mass="47964">MNAVWISPVGFSDRNGMLAPMGSLFAELARQASANARREVEAYAREIAEFGFLDTNSRARGETLEHALWLRRRTVELSPDNAELSDDGLGYIAAIGESRAAAGMSLDARQRVLRLHTSLMLREINEATEAQRGAGVGVGELMRMMHWFAPQGERGIRAYSQGFAAALRHRLPYVEQAALLARSLLKGDPIAAELASALGMELPERCAVAVIRVPDRPVGDRDLESEIEALVKTHRAPVTWWPGKGSGGSRGSRSGELIAVIPLRPAAPPAPPAAPAPPAPPAAPAPPGASDPVSDLVRDFAQALGRPCAAGTATSSLSEIADALDLARRISRAAPLRPASARLRPYTMSDVFVELAVADTPSVDAWLRAVGRRLQPGPDLVVTLDAYYRHDMHRGATAAALNVHPRTLDYRLRRVRELTGINPGSTRGVRIFSSVITRRLSEAWH</sequence>
<dbReference type="InterPro" id="IPR025736">
    <property type="entry name" value="PucR_C-HTH_dom"/>
</dbReference>
<evidence type="ECO:0000256" key="2">
    <source>
        <dbReference type="SAM" id="MobiDB-lite"/>
    </source>
</evidence>
<dbReference type="Gene3D" id="1.10.10.2840">
    <property type="entry name" value="PucR C-terminal helix-turn-helix domain"/>
    <property type="match status" value="1"/>
</dbReference>
<dbReference type="PANTHER" id="PTHR33744">
    <property type="entry name" value="CARBOHYDRATE DIACID REGULATOR"/>
    <property type="match status" value="1"/>
</dbReference>
<protein>
    <recommendedName>
        <fullName evidence="7">PucR C-terminal helix-turn-helix domain-containing protein</fullName>
    </recommendedName>
</protein>
<feature type="domain" description="PucR C-terminal helix-turn-helix" evidence="3">
    <location>
        <begin position="380"/>
        <end position="426"/>
    </location>
</feature>
<evidence type="ECO:0000313" key="6">
    <source>
        <dbReference type="Proteomes" id="UP000324015"/>
    </source>
</evidence>
<dbReference type="EMBL" id="CP029191">
    <property type="protein sequence ID" value="QES41503.1"/>
    <property type="molecule type" value="Genomic_DNA"/>
</dbReference>
<evidence type="ECO:0000259" key="3">
    <source>
        <dbReference type="Pfam" id="PF13556"/>
    </source>
</evidence>
<feature type="compositionally biased region" description="Pro residues" evidence="2">
    <location>
        <begin position="268"/>
        <end position="289"/>
    </location>
</feature>
<feature type="domain" description="CdaR GGDEF-like" evidence="4">
    <location>
        <begin position="189"/>
        <end position="329"/>
    </location>
</feature>
<dbReference type="InterPro" id="IPR042070">
    <property type="entry name" value="PucR_C-HTH_sf"/>
</dbReference>
<comment type="similarity">
    <text evidence="1">Belongs to the CdaR family.</text>
</comment>
<dbReference type="Proteomes" id="UP000324015">
    <property type="component" value="Chromosome"/>
</dbReference>
<evidence type="ECO:0000313" key="5">
    <source>
        <dbReference type="EMBL" id="QES41503.1"/>
    </source>
</evidence>
<accession>A0A5P2CGB0</accession>
<dbReference type="Pfam" id="PF13556">
    <property type="entry name" value="HTH_30"/>
    <property type="match status" value="1"/>
</dbReference>
<feature type="region of interest" description="Disordered" evidence="2">
    <location>
        <begin position="268"/>
        <end position="294"/>
    </location>
</feature>
<name>A0A5P2CGB0_STRVZ</name>
<evidence type="ECO:0008006" key="7">
    <source>
        <dbReference type="Google" id="ProtNLM"/>
    </source>
</evidence>
<dbReference type="AlphaFoldDB" id="A0A5P2CGB0"/>
<gene>
    <name evidence="5" type="ORF">DEJ49_11185</name>
</gene>
<dbReference type="InterPro" id="IPR041522">
    <property type="entry name" value="CdaR_GGDEF"/>
</dbReference>
<evidence type="ECO:0000256" key="1">
    <source>
        <dbReference type="ARBA" id="ARBA00006754"/>
    </source>
</evidence>
<dbReference type="Pfam" id="PF17853">
    <property type="entry name" value="GGDEF_2"/>
    <property type="match status" value="1"/>
</dbReference>
<dbReference type="InterPro" id="IPR051448">
    <property type="entry name" value="CdaR-like_regulators"/>
</dbReference>
<evidence type="ECO:0000259" key="4">
    <source>
        <dbReference type="Pfam" id="PF17853"/>
    </source>
</evidence>
<proteinExistence type="inferred from homology"/>
<reference evidence="5 6" key="1">
    <citation type="submission" date="2018-05" db="EMBL/GenBank/DDBJ databases">
        <title>Streptomyces venezuelae.</title>
        <authorList>
            <person name="Kim W."/>
            <person name="Lee N."/>
            <person name="Cho B.-K."/>
        </authorList>
    </citation>
    <scope>NUCLEOTIDE SEQUENCE [LARGE SCALE GENOMIC DNA]</scope>
    <source>
        <strain evidence="5 6">ATCC 14585</strain>
    </source>
</reference>